<dbReference type="InterPro" id="IPR000415">
    <property type="entry name" value="Nitroreductase-like"/>
</dbReference>
<feature type="domain" description="Nitroreductase" evidence="3">
    <location>
        <begin position="15"/>
        <end position="192"/>
    </location>
</feature>
<dbReference type="EMBL" id="CAFBPQ010000042">
    <property type="protein sequence ID" value="CAB5029176.1"/>
    <property type="molecule type" value="Genomic_DNA"/>
</dbReference>
<sequence>MTSIDIVRADELLTTTRSVRKRLDLTRDVPQQLILDCIDIALQAPTGSNRQGWSFIVVTDKEIRAELARLYKEALLIYASMPGAPQYAPTDPRAQAAPRVVDSAWFLAENLQNVPVHVIPCVEGRVEEAGVVAQASTYGSILPAAWSFMLAARARGLGSAWTTLHLMYEKETAELLNIPDSITQTALLPVAYYTGETFKPASRLPATDVTFSNQWGNPV</sequence>
<dbReference type="EMBL" id="CAFBMM010000077">
    <property type="protein sequence ID" value="CAB4913424.1"/>
    <property type="molecule type" value="Genomic_DNA"/>
</dbReference>
<evidence type="ECO:0000313" key="4">
    <source>
        <dbReference type="EMBL" id="CAB4913424.1"/>
    </source>
</evidence>
<keyword evidence="2" id="KW-0560">Oxidoreductase</keyword>
<gene>
    <name evidence="4" type="ORF">UFOPK3605_01270</name>
    <name evidence="5" type="ORF">UFOPK3897_00537</name>
    <name evidence="6" type="ORF">UFOPK4121_01193</name>
</gene>
<organism evidence="6">
    <name type="scientific">freshwater metagenome</name>
    <dbReference type="NCBI Taxonomy" id="449393"/>
    <lineage>
        <taxon>unclassified sequences</taxon>
        <taxon>metagenomes</taxon>
        <taxon>ecological metagenomes</taxon>
    </lineage>
</organism>
<proteinExistence type="inferred from homology"/>
<dbReference type="Gene3D" id="3.40.109.10">
    <property type="entry name" value="NADH Oxidase"/>
    <property type="match status" value="1"/>
</dbReference>
<dbReference type="InterPro" id="IPR029479">
    <property type="entry name" value="Nitroreductase"/>
</dbReference>
<name>A0A6J7RK33_9ZZZZ</name>
<evidence type="ECO:0000313" key="6">
    <source>
        <dbReference type="EMBL" id="CAB5029176.1"/>
    </source>
</evidence>
<dbReference type="CDD" id="cd02062">
    <property type="entry name" value="Nitro_FMN_reductase"/>
    <property type="match status" value="1"/>
</dbReference>
<dbReference type="EMBL" id="CAFBOF010000006">
    <property type="protein sequence ID" value="CAB4972248.1"/>
    <property type="molecule type" value="Genomic_DNA"/>
</dbReference>
<dbReference type="PANTHER" id="PTHR43673">
    <property type="entry name" value="NAD(P)H NITROREDUCTASE YDGI-RELATED"/>
    <property type="match status" value="1"/>
</dbReference>
<dbReference type="SUPFAM" id="SSF55469">
    <property type="entry name" value="FMN-dependent nitroreductase-like"/>
    <property type="match status" value="1"/>
</dbReference>
<reference evidence="6" key="1">
    <citation type="submission" date="2020-05" db="EMBL/GenBank/DDBJ databases">
        <authorList>
            <person name="Chiriac C."/>
            <person name="Salcher M."/>
            <person name="Ghai R."/>
            <person name="Kavagutti S V."/>
        </authorList>
    </citation>
    <scope>NUCLEOTIDE SEQUENCE</scope>
</reference>
<dbReference type="GO" id="GO:0016491">
    <property type="term" value="F:oxidoreductase activity"/>
    <property type="evidence" value="ECO:0007669"/>
    <property type="project" value="UniProtKB-KW"/>
</dbReference>
<dbReference type="Pfam" id="PF00881">
    <property type="entry name" value="Nitroreductase"/>
    <property type="match status" value="1"/>
</dbReference>
<evidence type="ECO:0000256" key="1">
    <source>
        <dbReference type="ARBA" id="ARBA00007118"/>
    </source>
</evidence>
<accession>A0A6J7RK33</accession>
<dbReference type="PANTHER" id="PTHR43673:SF10">
    <property type="entry name" value="NADH DEHYDROGENASE_NAD(P)H NITROREDUCTASE XCC3605-RELATED"/>
    <property type="match status" value="1"/>
</dbReference>
<comment type="similarity">
    <text evidence="1">Belongs to the nitroreductase family.</text>
</comment>
<dbReference type="AlphaFoldDB" id="A0A6J7RK33"/>
<evidence type="ECO:0000259" key="3">
    <source>
        <dbReference type="Pfam" id="PF00881"/>
    </source>
</evidence>
<evidence type="ECO:0000256" key="2">
    <source>
        <dbReference type="ARBA" id="ARBA00023002"/>
    </source>
</evidence>
<evidence type="ECO:0000313" key="5">
    <source>
        <dbReference type="EMBL" id="CAB4972248.1"/>
    </source>
</evidence>
<protein>
    <submittedName>
        <fullName evidence="6">Unannotated protein</fullName>
    </submittedName>
</protein>